<keyword evidence="2" id="KW-0614">Plasmid</keyword>
<evidence type="ECO:0000313" key="3">
    <source>
        <dbReference type="Proteomes" id="UP001059971"/>
    </source>
</evidence>
<evidence type="ECO:0000256" key="1">
    <source>
        <dbReference type="SAM" id="SignalP"/>
    </source>
</evidence>
<organism evidence="2 3">
    <name type="scientific">Sphingomonas bisphenolicum</name>
    <dbReference type="NCBI Taxonomy" id="296544"/>
    <lineage>
        <taxon>Bacteria</taxon>
        <taxon>Pseudomonadati</taxon>
        <taxon>Pseudomonadota</taxon>
        <taxon>Alphaproteobacteria</taxon>
        <taxon>Sphingomonadales</taxon>
        <taxon>Sphingomonadaceae</taxon>
        <taxon>Sphingomonas</taxon>
    </lineage>
</organism>
<proteinExistence type="predicted"/>
<feature type="chain" id="PRO_5045947513" evidence="1">
    <location>
        <begin position="30"/>
        <end position="128"/>
    </location>
</feature>
<gene>
    <name evidence="2" type="ORF">SBA_pBAR4_1120</name>
</gene>
<sequence>MITAVKRALPLFLLLGALLGLLGQEAAFASAPPVVSVSMAMTGTADSGMSEDCMKMMTQQQQPAQKPCKGMTLACIAAMGCVIPMAVRNDAPTLAVRAADPTLAFWSTTTVLRGGDVAPEPEPPTLLG</sequence>
<protein>
    <submittedName>
        <fullName evidence="2">Uncharacterized protein</fullName>
    </submittedName>
</protein>
<evidence type="ECO:0000313" key="2">
    <source>
        <dbReference type="EMBL" id="BBF72803.1"/>
    </source>
</evidence>
<geneLocation type="plasmid" evidence="2 3">
    <name>pBAR4</name>
</geneLocation>
<feature type="signal peptide" evidence="1">
    <location>
        <begin position="1"/>
        <end position="29"/>
    </location>
</feature>
<dbReference type="EMBL" id="AP018822">
    <property type="protein sequence ID" value="BBF72803.1"/>
    <property type="molecule type" value="Genomic_DNA"/>
</dbReference>
<accession>A0ABM7GA72</accession>
<keyword evidence="3" id="KW-1185">Reference proteome</keyword>
<dbReference type="Proteomes" id="UP001059971">
    <property type="component" value="Plasmid pBAR4"/>
</dbReference>
<name>A0ABM7GA72_9SPHN</name>
<keyword evidence="1" id="KW-0732">Signal</keyword>
<reference evidence="2" key="1">
    <citation type="submission" date="2018-07" db="EMBL/GenBank/DDBJ databases">
        <title>Complete genome sequence of Sphingomonas bisphenolicum strain AO1, a bisphenol A degradative bacterium isolated from Japanese farm field.</title>
        <authorList>
            <person name="Murakami M."/>
            <person name="Koh M."/>
            <person name="Koba S."/>
            <person name="Matsumura Y."/>
        </authorList>
    </citation>
    <scope>NUCLEOTIDE SEQUENCE</scope>
    <source>
        <strain evidence="2">AO1</strain>
        <plasmid evidence="2">pBAR4</plasmid>
    </source>
</reference>